<evidence type="ECO:0000313" key="3">
    <source>
        <dbReference type="Proteomes" id="UP000075243"/>
    </source>
</evidence>
<dbReference type="PANTHER" id="PTHR31973">
    <property type="entry name" value="POLYPROTEIN, PUTATIVE-RELATED"/>
    <property type="match status" value="1"/>
</dbReference>
<dbReference type="EMBL" id="CM003608">
    <property type="protein sequence ID" value="KYP65893.1"/>
    <property type="molecule type" value="Genomic_DNA"/>
</dbReference>
<organism evidence="2 3">
    <name type="scientific">Cajanus cajan</name>
    <name type="common">Pigeon pea</name>
    <name type="synonym">Cajanus indicus</name>
    <dbReference type="NCBI Taxonomy" id="3821"/>
    <lineage>
        <taxon>Eukaryota</taxon>
        <taxon>Viridiplantae</taxon>
        <taxon>Streptophyta</taxon>
        <taxon>Embryophyta</taxon>
        <taxon>Tracheophyta</taxon>
        <taxon>Spermatophyta</taxon>
        <taxon>Magnoliopsida</taxon>
        <taxon>eudicotyledons</taxon>
        <taxon>Gunneridae</taxon>
        <taxon>Pentapetalae</taxon>
        <taxon>rosids</taxon>
        <taxon>fabids</taxon>
        <taxon>Fabales</taxon>
        <taxon>Fabaceae</taxon>
        <taxon>Papilionoideae</taxon>
        <taxon>50 kb inversion clade</taxon>
        <taxon>NPAAA clade</taxon>
        <taxon>indigoferoid/millettioid clade</taxon>
        <taxon>Phaseoleae</taxon>
        <taxon>Cajanus</taxon>
    </lineage>
</organism>
<proteinExistence type="predicted"/>
<feature type="domain" description="MULE transposase" evidence="1">
    <location>
        <begin position="117"/>
        <end position="163"/>
    </location>
</feature>
<dbReference type="AlphaFoldDB" id="A0A151TFU6"/>
<dbReference type="PANTHER" id="PTHR31973:SF195">
    <property type="entry name" value="MUDR FAMILY TRANSPOSASE"/>
    <property type="match status" value="1"/>
</dbReference>
<dbReference type="InterPro" id="IPR018289">
    <property type="entry name" value="MULE_transposase_dom"/>
</dbReference>
<dbReference type="Pfam" id="PF10551">
    <property type="entry name" value="MULE"/>
    <property type="match status" value="1"/>
</dbReference>
<keyword evidence="3" id="KW-1185">Reference proteome</keyword>
<name>A0A151TFU6_CAJCA</name>
<dbReference type="STRING" id="3821.A0A151TFU6"/>
<reference evidence="2 3" key="1">
    <citation type="journal article" date="2012" name="Nat. Biotechnol.">
        <title>Draft genome sequence of pigeonpea (Cajanus cajan), an orphan legume crop of resource-poor farmers.</title>
        <authorList>
            <person name="Varshney R.K."/>
            <person name="Chen W."/>
            <person name="Li Y."/>
            <person name="Bharti A.K."/>
            <person name="Saxena R.K."/>
            <person name="Schlueter J.A."/>
            <person name="Donoghue M.T."/>
            <person name="Azam S."/>
            <person name="Fan G."/>
            <person name="Whaley A.M."/>
            <person name="Farmer A.D."/>
            <person name="Sheridan J."/>
            <person name="Iwata A."/>
            <person name="Tuteja R."/>
            <person name="Penmetsa R.V."/>
            <person name="Wu W."/>
            <person name="Upadhyaya H.D."/>
            <person name="Yang S.P."/>
            <person name="Shah T."/>
            <person name="Saxena K.B."/>
            <person name="Michael T."/>
            <person name="McCombie W.R."/>
            <person name="Yang B."/>
            <person name="Zhang G."/>
            <person name="Yang H."/>
            <person name="Wang J."/>
            <person name="Spillane C."/>
            <person name="Cook D.R."/>
            <person name="May G.D."/>
            <person name="Xu X."/>
            <person name="Jackson S.A."/>
        </authorList>
    </citation>
    <scope>NUCLEOTIDE SEQUENCE [LARGE SCALE GENOMIC DNA]</scope>
    <source>
        <strain evidence="3">cv. Asha</strain>
    </source>
</reference>
<accession>A0A151TFU6</accession>
<dbReference type="OMA" id="CSIIMAT"/>
<dbReference type="Gramene" id="C.cajan_11806.t">
    <property type="protein sequence ID" value="C.cajan_11806.t"/>
    <property type="gene ID" value="C.cajan_11806"/>
</dbReference>
<sequence>MISQTIREIIESDLSRPISIIIAHIKSTMGYTITYRKGWLAKQLVIEDIFGNWEELYHKLPSLLQAMQLYILKFIWKLNTQPTYQGDMLDEGNVFFTRLFWTFKPCIDGFAHCKPIVQVDGTFLYDKYKGTLLVVVVEDGRNNIILIAFAVVEGETSDAWEKWTLAWDNERRWGHMTTNLAESINSILKKTRNLPICSIIMATYTYYNKFFIERGRECFNGNLNTGHVYLEVTSKIIQDTQSKANTHRVITFDRISTRFLVEETQHLREIRPTGRFIVRLDEMWYDCDKFQKVHISCSHVIVVCLHAHHNFNVYVSPIYTLQQISRYMKDNLEIETGRLLTNLQWSNFVSKSRI</sequence>
<gene>
    <name evidence="2" type="ORF">KK1_012169</name>
</gene>
<evidence type="ECO:0000259" key="1">
    <source>
        <dbReference type="Pfam" id="PF10551"/>
    </source>
</evidence>
<dbReference type="Proteomes" id="UP000075243">
    <property type="component" value="Chromosome 6"/>
</dbReference>
<evidence type="ECO:0000313" key="2">
    <source>
        <dbReference type="EMBL" id="KYP65893.1"/>
    </source>
</evidence>
<protein>
    <recommendedName>
        <fullName evidence="1">MULE transposase domain-containing protein</fullName>
    </recommendedName>
</protein>